<gene>
    <name evidence="1" type="ORF">ACFSO8_03170</name>
</gene>
<name>A0ABW5K8E0_9FLAO</name>
<dbReference type="Proteomes" id="UP001597394">
    <property type="component" value="Unassembled WGS sequence"/>
</dbReference>
<reference evidence="2" key="1">
    <citation type="journal article" date="2019" name="Int. J. Syst. Evol. Microbiol.">
        <title>The Global Catalogue of Microorganisms (GCM) 10K type strain sequencing project: providing services to taxonomists for standard genome sequencing and annotation.</title>
        <authorList>
            <consortium name="The Broad Institute Genomics Platform"/>
            <consortium name="The Broad Institute Genome Sequencing Center for Infectious Disease"/>
            <person name="Wu L."/>
            <person name="Ma J."/>
        </authorList>
    </citation>
    <scope>NUCLEOTIDE SEQUENCE [LARGE SCALE GENOMIC DNA]</scope>
    <source>
        <strain evidence="2">KCTC 52204</strain>
    </source>
</reference>
<dbReference type="InterPro" id="IPR002763">
    <property type="entry name" value="DUF72"/>
</dbReference>
<dbReference type="EMBL" id="JBHULG010000001">
    <property type="protein sequence ID" value="MFD2544455.1"/>
    <property type="molecule type" value="Genomic_DNA"/>
</dbReference>
<dbReference type="SUPFAM" id="SSF117396">
    <property type="entry name" value="TM1631-like"/>
    <property type="match status" value="1"/>
</dbReference>
<dbReference type="Pfam" id="PF01904">
    <property type="entry name" value="DUF72"/>
    <property type="match status" value="1"/>
</dbReference>
<proteinExistence type="predicted"/>
<comment type="caution">
    <text evidence="1">The sequence shown here is derived from an EMBL/GenBank/DDBJ whole genome shotgun (WGS) entry which is preliminary data.</text>
</comment>
<evidence type="ECO:0000313" key="2">
    <source>
        <dbReference type="Proteomes" id="UP001597394"/>
    </source>
</evidence>
<accession>A0ABW5K8E0</accession>
<dbReference type="PANTHER" id="PTHR30348:SF4">
    <property type="entry name" value="DUF72 DOMAIN-CONTAINING PROTEIN"/>
    <property type="match status" value="1"/>
</dbReference>
<dbReference type="Gene3D" id="3.20.20.410">
    <property type="entry name" value="Protein of unknown function UPF0759"/>
    <property type="match status" value="1"/>
</dbReference>
<dbReference type="InterPro" id="IPR036520">
    <property type="entry name" value="UPF0759_sf"/>
</dbReference>
<sequence length="244" mass="28759">MKFKTYIGCSGFSNRDWKGIFYPEDLASKDQLSYYASHFNAVEINSTFYRKPRAQTLENWYEKTGEDFKFFIKIPKTITHLKKLSQTTEETSDFCHYIHNGIKEKLAGFLFQLPPSFHFSEENLEKVVCTVNVDFLNVVEFRHKSWWNNTAFEALKKNNIVFCGVSFPKDLPDEFIFNDEEFSYYRLHGVPVQFKSEYSAEEIKKMAIKIKHSQKTMYVFFNNTWGTAALKNVSYLKKVLKEVP</sequence>
<keyword evidence="2" id="KW-1185">Reference proteome</keyword>
<evidence type="ECO:0000313" key="1">
    <source>
        <dbReference type="EMBL" id="MFD2544455.1"/>
    </source>
</evidence>
<dbReference type="RefSeq" id="WP_255927497.1">
    <property type="nucleotide sequence ID" value="NZ_JANFQP010000001.1"/>
</dbReference>
<organism evidence="1 2">
    <name type="scientific">Kaistella montana</name>
    <dbReference type="NCBI Taxonomy" id="1849733"/>
    <lineage>
        <taxon>Bacteria</taxon>
        <taxon>Pseudomonadati</taxon>
        <taxon>Bacteroidota</taxon>
        <taxon>Flavobacteriia</taxon>
        <taxon>Flavobacteriales</taxon>
        <taxon>Weeksellaceae</taxon>
        <taxon>Chryseobacterium group</taxon>
        <taxon>Kaistella</taxon>
    </lineage>
</organism>
<dbReference type="PANTHER" id="PTHR30348">
    <property type="entry name" value="UNCHARACTERIZED PROTEIN YECE"/>
    <property type="match status" value="1"/>
</dbReference>
<protein>
    <submittedName>
        <fullName evidence="1">DUF72 domain-containing protein</fullName>
    </submittedName>
</protein>